<organism evidence="8 9">
    <name type="scientific">Clostridium thermobutyricum</name>
    <dbReference type="NCBI Taxonomy" id="29372"/>
    <lineage>
        <taxon>Bacteria</taxon>
        <taxon>Bacillati</taxon>
        <taxon>Bacillota</taxon>
        <taxon>Clostridia</taxon>
        <taxon>Eubacteriales</taxon>
        <taxon>Clostridiaceae</taxon>
        <taxon>Clostridium</taxon>
    </lineage>
</organism>
<feature type="domain" description="SpaA-like prealbumin fold" evidence="7">
    <location>
        <begin position="622"/>
        <end position="683"/>
    </location>
</feature>
<comment type="caution">
    <text evidence="8">The sequence shown here is derived from an EMBL/GenBank/DDBJ whole genome shotgun (WGS) entry which is preliminary data.</text>
</comment>
<evidence type="ECO:0000256" key="6">
    <source>
        <dbReference type="ARBA" id="ARBA00023088"/>
    </source>
</evidence>
<gene>
    <name evidence="8" type="ORF">HMPREF1092_02108</name>
</gene>
<dbReference type="HOGENOM" id="CLU_381616_0_0_9"/>
<evidence type="ECO:0000256" key="3">
    <source>
        <dbReference type="ARBA" id="ARBA00022512"/>
    </source>
</evidence>
<dbReference type="SUPFAM" id="SSF49401">
    <property type="entry name" value="Bacterial adhesins"/>
    <property type="match status" value="2"/>
</dbReference>
<keyword evidence="3" id="KW-0134">Cell wall</keyword>
<dbReference type="InterPro" id="IPR011252">
    <property type="entry name" value="Fibrogen-bd_dom1"/>
</dbReference>
<keyword evidence="6" id="KW-0572">Peptidoglycan-anchor</keyword>
<dbReference type="Pfam" id="PF17802">
    <property type="entry name" value="SpaA"/>
    <property type="match status" value="3"/>
</dbReference>
<dbReference type="AlphaFoldDB" id="N9XYE0"/>
<feature type="domain" description="SpaA-like prealbumin fold" evidence="7">
    <location>
        <begin position="535"/>
        <end position="618"/>
    </location>
</feature>
<dbReference type="PANTHER" id="PTHR36108">
    <property type="entry name" value="COLOSSIN-B-RELATED"/>
    <property type="match status" value="1"/>
</dbReference>
<dbReference type="SUPFAM" id="SSF49478">
    <property type="entry name" value="Cna protein B-type domain"/>
    <property type="match status" value="2"/>
</dbReference>
<dbReference type="eggNOG" id="COG4932">
    <property type="taxonomic scope" value="Bacteria"/>
</dbReference>
<dbReference type="InterPro" id="IPR041033">
    <property type="entry name" value="SpaA_PFL_dom_1"/>
</dbReference>
<dbReference type="Gene3D" id="2.60.40.1280">
    <property type="match status" value="1"/>
</dbReference>
<reference evidence="8 9" key="1">
    <citation type="submission" date="2013-01" db="EMBL/GenBank/DDBJ databases">
        <title>The Genome Sequence of Clostridium colicanis 209318.</title>
        <authorList>
            <consortium name="The Broad Institute Genome Sequencing Platform"/>
            <person name="Earl A."/>
            <person name="Ward D."/>
            <person name="Feldgarden M."/>
            <person name="Gevers D."/>
            <person name="Courvalin P."/>
            <person name="Lambert T."/>
            <person name="Walker B."/>
            <person name="Young S.K."/>
            <person name="Zeng Q."/>
            <person name="Gargeya S."/>
            <person name="Fitzgerald M."/>
            <person name="Haas B."/>
            <person name="Abouelleil A."/>
            <person name="Alvarado L."/>
            <person name="Arachchi H.M."/>
            <person name="Berlin A.M."/>
            <person name="Chapman S.B."/>
            <person name="Dewar J."/>
            <person name="Goldberg J."/>
            <person name="Griggs A."/>
            <person name="Gujja S."/>
            <person name="Hansen M."/>
            <person name="Howarth C."/>
            <person name="Imamovic A."/>
            <person name="Larimer J."/>
            <person name="McCowan C."/>
            <person name="Murphy C."/>
            <person name="Neiman D."/>
            <person name="Pearson M."/>
            <person name="Priest M."/>
            <person name="Roberts A."/>
            <person name="Saif S."/>
            <person name="Shea T."/>
            <person name="Sisk P."/>
            <person name="Sykes S."/>
            <person name="Wortman J."/>
            <person name="Nusbaum C."/>
            <person name="Birren B."/>
        </authorList>
    </citation>
    <scope>NUCLEOTIDE SEQUENCE [LARGE SCALE GENOMIC DNA]</scope>
    <source>
        <strain evidence="8 9">209318</strain>
    </source>
</reference>
<comment type="similarity">
    <text evidence="2">Belongs to the serine-aspartate repeat-containing protein (SDr) family.</text>
</comment>
<evidence type="ECO:0000256" key="4">
    <source>
        <dbReference type="ARBA" id="ARBA00022525"/>
    </source>
</evidence>
<evidence type="ECO:0000256" key="2">
    <source>
        <dbReference type="ARBA" id="ARBA00007257"/>
    </source>
</evidence>
<accession>N9XYE0</accession>
<evidence type="ECO:0000256" key="5">
    <source>
        <dbReference type="ARBA" id="ARBA00022729"/>
    </source>
</evidence>
<protein>
    <recommendedName>
        <fullName evidence="7">SpaA-like prealbumin fold domain-containing protein</fullName>
    </recommendedName>
</protein>
<dbReference type="GO" id="GO:0007155">
    <property type="term" value="P:cell adhesion"/>
    <property type="evidence" value="ECO:0007669"/>
    <property type="project" value="InterPro"/>
</dbReference>
<sequence>MDCTNSKSVLKKLSVALIMFMFLTLTQGYQISFADSVALTNSNTVTVEAHFTTEKIRDGFYTSLVVNYNILDRSNIKPGDKIIIKLPDVCRDIKPIYKTEHFSNCTVNGDTVTLTFGPNINEGVQGYFTLYMYGNSNIKNNQNYEATVTIGNKVVKANIEGVAVDGGDSYPDMYKVFGTNFPVNNLGEGIIVDRNKPVPYTIVVNRGRKNLGTMNLKDTIPNGMALDTSSLKIYEVSPNNNYTDVTNLYLNSGRVNMNYKHLQIYFDPGNMYMVDYNTFVTSTESKYNNTATMTDYYGNVQGQAVAILGSGAGAINVYKTVDKKNIGNFGNQNIIYHIKFDSFGTFLKGTMHIQDKINPKLTDIKVTGTNQFTVKYDSATKTLDAVNDKSTIEPGDNAEITINASMKNVKPGETITNTAQVNGGDTNTVHTTKNPLIQLSKVGIDNPNHLLSGAEFEVINADNNERVSNIVTEKGNTNILITSDKPIKFELPYGNYKLVEIKAPNGYALNTKPIDFSVNANSTIINLTAKDNPTGNIKIIKTNDLKEPLQGAKFNLVKDGKVIKTGETDKEGILEFNNIEVGDYKIVEVSAPKGYEISKDTSVKVNKDQTSLVNIVDKNILGNLNITKIGNDGAKLSGAEFTVEGPNGYKQVVTTDKAGVATLNNIPWGTYTVRETKAPIGYE</sequence>
<evidence type="ECO:0000313" key="8">
    <source>
        <dbReference type="EMBL" id="ENZ00944.1"/>
    </source>
</evidence>
<proteinExistence type="inferred from homology"/>
<dbReference type="Gene3D" id="2.60.40.740">
    <property type="match status" value="1"/>
</dbReference>
<name>N9XYE0_9CLOT</name>
<dbReference type="RefSeq" id="WP_002598601.1">
    <property type="nucleotide sequence ID" value="NZ_KB850956.1"/>
</dbReference>
<evidence type="ECO:0000259" key="7">
    <source>
        <dbReference type="Pfam" id="PF17802"/>
    </source>
</evidence>
<dbReference type="Gene3D" id="2.60.40.10">
    <property type="entry name" value="Immunoglobulins"/>
    <property type="match status" value="3"/>
</dbReference>
<dbReference type="InterPro" id="IPR008966">
    <property type="entry name" value="Adhesion_dom_sf"/>
</dbReference>
<keyword evidence="5" id="KW-0732">Signal</keyword>
<dbReference type="InterPro" id="IPR013783">
    <property type="entry name" value="Ig-like_fold"/>
</dbReference>
<feature type="domain" description="SpaA-like prealbumin fold" evidence="7">
    <location>
        <begin position="437"/>
        <end position="532"/>
    </location>
</feature>
<feature type="non-terminal residue" evidence="8">
    <location>
        <position position="683"/>
    </location>
</feature>
<keyword evidence="9" id="KW-1185">Reference proteome</keyword>
<evidence type="ECO:0000256" key="1">
    <source>
        <dbReference type="ARBA" id="ARBA00004191"/>
    </source>
</evidence>
<evidence type="ECO:0000313" key="9">
    <source>
        <dbReference type="Proteomes" id="UP000013097"/>
    </source>
</evidence>
<dbReference type="EMBL" id="AGYT01000010">
    <property type="protein sequence ID" value="ENZ00944.1"/>
    <property type="molecule type" value="Genomic_DNA"/>
</dbReference>
<comment type="subcellular location">
    <subcellularLocation>
        <location evidence="1">Secreted</location>
        <location evidence="1">Cell wall</location>
    </subcellularLocation>
</comment>
<keyword evidence="4" id="KW-0964">Secreted</keyword>
<dbReference type="Proteomes" id="UP000013097">
    <property type="component" value="Unassembled WGS sequence"/>
</dbReference>
<dbReference type="PANTHER" id="PTHR36108:SF13">
    <property type="entry name" value="COLOSSIN-B-RELATED"/>
    <property type="match status" value="1"/>
</dbReference>